<sequence>MKKVSLTGDRPSGPLHIGHLFGSLLSRKETEIENESYVMVADVQALTDHFDQPEKIRENIYEITADNLAVGLNPEKTTFFIQSKIPQIAELTVFFSNLVTVNTLKRNPTVKTEIAEKKDLFGQEGESLTYGFLGYPVSQAADITIVRAEVVPVGSDQLPMIEQTREIVEKFHRTYPIKGNTFPLPIAKLSDAPKIIGLDGSAKMSKSLNNAIYLKDTPEKTAEKIKTAKTDSGSSIKELTDPNPSPSIYNLVRIYALIHNQKIIDAYKELDGMKYSPFKEKLAKDLNNYLSPIRERREELKPDYIKEVLDAGSKKVLKKAEETMALVKKAMRIDY</sequence>
<evidence type="ECO:0000256" key="7">
    <source>
        <dbReference type="ARBA" id="ARBA00023146"/>
    </source>
</evidence>
<dbReference type="GO" id="GO:0005524">
    <property type="term" value="F:ATP binding"/>
    <property type="evidence" value="ECO:0007669"/>
    <property type="project" value="UniProtKB-KW"/>
</dbReference>
<keyword evidence="4 10" id="KW-0547">Nucleotide-binding</keyword>
<dbReference type="InterPro" id="IPR001412">
    <property type="entry name" value="aa-tRNA-synth_I_CS"/>
</dbReference>
<name>A0A1F8F5R9_9BACT</name>
<dbReference type="Proteomes" id="UP000178023">
    <property type="component" value="Unassembled WGS sequence"/>
</dbReference>
<gene>
    <name evidence="11" type="ORF">A2750_02040</name>
</gene>
<evidence type="ECO:0000256" key="1">
    <source>
        <dbReference type="ARBA" id="ARBA00005594"/>
    </source>
</evidence>
<keyword evidence="7 10" id="KW-0030">Aminoacyl-tRNA synthetase</keyword>
<dbReference type="InterPro" id="IPR050203">
    <property type="entry name" value="Trp-tRNA_synthetase"/>
</dbReference>
<keyword evidence="5 10" id="KW-0067">ATP-binding</keyword>
<comment type="similarity">
    <text evidence="1 10">Belongs to the class-I aminoacyl-tRNA synthetase family.</text>
</comment>
<evidence type="ECO:0000256" key="3">
    <source>
        <dbReference type="ARBA" id="ARBA00022598"/>
    </source>
</evidence>
<dbReference type="PANTHER" id="PTHR43766">
    <property type="entry name" value="TRYPTOPHAN--TRNA LIGASE, MITOCHONDRIAL"/>
    <property type="match status" value="1"/>
</dbReference>
<proteinExistence type="inferred from homology"/>
<dbReference type="PRINTS" id="PR01039">
    <property type="entry name" value="TRNASYNTHTRP"/>
</dbReference>
<evidence type="ECO:0000313" key="11">
    <source>
        <dbReference type="EMBL" id="OGN08481.1"/>
    </source>
</evidence>
<dbReference type="Gene3D" id="3.40.50.620">
    <property type="entry name" value="HUPs"/>
    <property type="match status" value="1"/>
</dbReference>
<dbReference type="InterPro" id="IPR002306">
    <property type="entry name" value="Trp-tRNA-ligase"/>
</dbReference>
<dbReference type="CDD" id="cd00806">
    <property type="entry name" value="TrpRS_core"/>
    <property type="match status" value="1"/>
</dbReference>
<dbReference type="GO" id="GO:0005829">
    <property type="term" value="C:cytosol"/>
    <property type="evidence" value="ECO:0007669"/>
    <property type="project" value="TreeGrafter"/>
</dbReference>
<reference evidence="11 12" key="1">
    <citation type="journal article" date="2016" name="Nat. Commun.">
        <title>Thousands of microbial genomes shed light on interconnected biogeochemical processes in an aquifer system.</title>
        <authorList>
            <person name="Anantharaman K."/>
            <person name="Brown C.T."/>
            <person name="Hug L.A."/>
            <person name="Sharon I."/>
            <person name="Castelle C.J."/>
            <person name="Probst A.J."/>
            <person name="Thomas B.C."/>
            <person name="Singh A."/>
            <person name="Wilkins M.J."/>
            <person name="Karaoz U."/>
            <person name="Brodie E.L."/>
            <person name="Williams K.H."/>
            <person name="Hubbard S.S."/>
            <person name="Banfield J.F."/>
        </authorList>
    </citation>
    <scope>NUCLEOTIDE SEQUENCE [LARGE SCALE GENOMIC DNA]</scope>
</reference>
<evidence type="ECO:0000313" key="12">
    <source>
        <dbReference type="Proteomes" id="UP000178023"/>
    </source>
</evidence>
<organism evidence="11 12">
    <name type="scientific">Candidatus Yanofskybacteria bacterium RIFCSPHIGHO2_01_FULL_45_42</name>
    <dbReference type="NCBI Taxonomy" id="1802671"/>
    <lineage>
        <taxon>Bacteria</taxon>
        <taxon>Candidatus Yanofskyibacteriota</taxon>
    </lineage>
</organism>
<evidence type="ECO:0000256" key="10">
    <source>
        <dbReference type="RuleBase" id="RU363036"/>
    </source>
</evidence>
<dbReference type="AlphaFoldDB" id="A0A1F8F5R9"/>
<evidence type="ECO:0000256" key="9">
    <source>
        <dbReference type="NCBIfam" id="TIGR00233"/>
    </source>
</evidence>
<comment type="caution">
    <text evidence="11">The sequence shown here is derived from an EMBL/GenBank/DDBJ whole genome shotgun (WGS) entry which is preliminary data.</text>
</comment>
<evidence type="ECO:0000256" key="6">
    <source>
        <dbReference type="ARBA" id="ARBA00022917"/>
    </source>
</evidence>
<keyword evidence="6 10" id="KW-0648">Protein biosynthesis</keyword>
<protein>
    <recommendedName>
        <fullName evidence="2 9">Tryptophan--tRNA ligase</fullName>
        <ecNumber evidence="2 9">6.1.1.2</ecNumber>
    </recommendedName>
</protein>
<dbReference type="PANTHER" id="PTHR43766:SF1">
    <property type="entry name" value="TRYPTOPHAN--TRNA LIGASE, MITOCHONDRIAL"/>
    <property type="match status" value="1"/>
</dbReference>
<dbReference type="PROSITE" id="PS00178">
    <property type="entry name" value="AA_TRNA_LIGASE_I"/>
    <property type="match status" value="1"/>
</dbReference>
<evidence type="ECO:0000256" key="2">
    <source>
        <dbReference type="ARBA" id="ARBA00013161"/>
    </source>
</evidence>
<evidence type="ECO:0000256" key="5">
    <source>
        <dbReference type="ARBA" id="ARBA00022840"/>
    </source>
</evidence>
<accession>A0A1F8F5R9</accession>
<evidence type="ECO:0000256" key="8">
    <source>
        <dbReference type="ARBA" id="ARBA00049929"/>
    </source>
</evidence>
<dbReference type="InterPro" id="IPR014729">
    <property type="entry name" value="Rossmann-like_a/b/a_fold"/>
</dbReference>
<dbReference type="GO" id="GO:0004830">
    <property type="term" value="F:tryptophan-tRNA ligase activity"/>
    <property type="evidence" value="ECO:0007669"/>
    <property type="project" value="UniProtKB-UniRule"/>
</dbReference>
<comment type="catalytic activity">
    <reaction evidence="8">
        <text>tRNA(Trp) + L-tryptophan + ATP = L-tryptophyl-tRNA(Trp) + AMP + diphosphate + H(+)</text>
        <dbReference type="Rhea" id="RHEA:24080"/>
        <dbReference type="Rhea" id="RHEA-COMP:9671"/>
        <dbReference type="Rhea" id="RHEA-COMP:9705"/>
        <dbReference type="ChEBI" id="CHEBI:15378"/>
        <dbReference type="ChEBI" id="CHEBI:30616"/>
        <dbReference type="ChEBI" id="CHEBI:33019"/>
        <dbReference type="ChEBI" id="CHEBI:57912"/>
        <dbReference type="ChEBI" id="CHEBI:78442"/>
        <dbReference type="ChEBI" id="CHEBI:78535"/>
        <dbReference type="ChEBI" id="CHEBI:456215"/>
        <dbReference type="EC" id="6.1.1.2"/>
    </reaction>
</comment>
<dbReference type="SUPFAM" id="SSF52374">
    <property type="entry name" value="Nucleotidylyl transferase"/>
    <property type="match status" value="1"/>
</dbReference>
<dbReference type="Gene3D" id="1.10.240.10">
    <property type="entry name" value="Tyrosyl-Transfer RNA Synthetase"/>
    <property type="match status" value="1"/>
</dbReference>
<dbReference type="GO" id="GO:0006436">
    <property type="term" value="P:tryptophanyl-tRNA aminoacylation"/>
    <property type="evidence" value="ECO:0007669"/>
    <property type="project" value="UniProtKB-UniRule"/>
</dbReference>
<evidence type="ECO:0000256" key="4">
    <source>
        <dbReference type="ARBA" id="ARBA00022741"/>
    </source>
</evidence>
<dbReference type="EC" id="6.1.1.2" evidence="2 9"/>
<dbReference type="NCBIfam" id="TIGR00233">
    <property type="entry name" value="trpS"/>
    <property type="match status" value="1"/>
</dbReference>
<dbReference type="FunFam" id="1.10.240.10:FF:000005">
    <property type="entry name" value="Tryptophan--tRNA ligase"/>
    <property type="match status" value="1"/>
</dbReference>
<dbReference type="EMBL" id="MGJL01000004">
    <property type="protein sequence ID" value="OGN08481.1"/>
    <property type="molecule type" value="Genomic_DNA"/>
</dbReference>
<keyword evidence="3 10" id="KW-0436">Ligase</keyword>
<dbReference type="Pfam" id="PF00579">
    <property type="entry name" value="tRNA-synt_1b"/>
    <property type="match status" value="1"/>
</dbReference>
<dbReference type="InterPro" id="IPR002305">
    <property type="entry name" value="aa-tRNA-synth_Ic"/>
</dbReference>